<organism evidence="6 7">
    <name type="scientific">Agromyces aureus</name>
    <dbReference type="NCBI Taxonomy" id="453304"/>
    <lineage>
        <taxon>Bacteria</taxon>
        <taxon>Bacillati</taxon>
        <taxon>Actinomycetota</taxon>
        <taxon>Actinomycetes</taxon>
        <taxon>Micrococcales</taxon>
        <taxon>Microbacteriaceae</taxon>
        <taxon>Agromyces</taxon>
    </lineage>
</organism>
<dbReference type="PANTHER" id="PTHR43498">
    <property type="entry name" value="FERREDOXIN:COB-COM HETERODISULFIDE REDUCTASE SUBUNIT A"/>
    <property type="match status" value="1"/>
</dbReference>
<evidence type="ECO:0000313" key="7">
    <source>
        <dbReference type="Proteomes" id="UP000078437"/>
    </source>
</evidence>
<dbReference type="Gene3D" id="3.50.50.60">
    <property type="entry name" value="FAD/NAD(P)-binding domain"/>
    <property type="match status" value="1"/>
</dbReference>
<dbReference type="KEGG" id="agy:ATC03_14730"/>
<keyword evidence="4" id="KW-0408">Iron</keyword>
<name>A0A191WHT1_9MICO</name>
<gene>
    <name evidence="6" type="ORF">ATC03_14730</name>
</gene>
<dbReference type="AlphaFoldDB" id="A0A191WHT1"/>
<dbReference type="GO" id="GO:0016491">
    <property type="term" value="F:oxidoreductase activity"/>
    <property type="evidence" value="ECO:0007669"/>
    <property type="project" value="UniProtKB-KW"/>
</dbReference>
<keyword evidence="3" id="KW-0560">Oxidoreductase</keyword>
<dbReference type="RefSeq" id="WP_067878666.1">
    <property type="nucleotide sequence ID" value="NZ_CP013979.1"/>
</dbReference>
<evidence type="ECO:0000256" key="1">
    <source>
        <dbReference type="ARBA" id="ARBA00022485"/>
    </source>
</evidence>
<dbReference type="Proteomes" id="UP000078437">
    <property type="component" value="Chromosome"/>
</dbReference>
<dbReference type="STRING" id="453304.ATC03_14730"/>
<reference evidence="7" key="2">
    <citation type="submission" date="2016-01" db="EMBL/GenBank/DDBJ databases">
        <title>Complete genome sequence of Agromyces aureus AR33T and comparison with related organisms.</title>
        <authorList>
            <person name="Corretto E."/>
            <person name="Antonielli L."/>
            <person name="Sessitsch A."/>
            <person name="Brader G."/>
        </authorList>
    </citation>
    <scope>NUCLEOTIDE SEQUENCE [LARGE SCALE GENOMIC DNA]</scope>
    <source>
        <strain evidence="7">AR33</strain>
    </source>
</reference>
<keyword evidence="7" id="KW-1185">Reference proteome</keyword>
<evidence type="ECO:0000256" key="2">
    <source>
        <dbReference type="ARBA" id="ARBA00022723"/>
    </source>
</evidence>
<dbReference type="Pfam" id="PF12831">
    <property type="entry name" value="FAD_oxidored"/>
    <property type="match status" value="1"/>
</dbReference>
<dbReference type="OrthoDB" id="177652at2"/>
<dbReference type="EMBL" id="CP013979">
    <property type="protein sequence ID" value="ANJ27777.1"/>
    <property type="molecule type" value="Genomic_DNA"/>
</dbReference>
<evidence type="ECO:0000256" key="5">
    <source>
        <dbReference type="ARBA" id="ARBA00023014"/>
    </source>
</evidence>
<dbReference type="SUPFAM" id="SSF51905">
    <property type="entry name" value="FAD/NAD(P)-binding domain"/>
    <property type="match status" value="1"/>
</dbReference>
<sequence>MLHREITTDIVVVGGGLAGVSAAISAARLGRTVALVGNRPVLGGNSSSEVRVWVCGATAHGMQRFARETGIVGELYVENQYRNPDGNPIHWDEVVFDAVRAEPNITLHLNTDVRWVDAADVDGERVIRSVTGWTMGSEIETVFHAAYVIDATGDGLIGHLAGADYRLGREAASEFGEEWAPEVADEEFLGSTLLFYTKDAGHPVRFVAPDSAKDILSTPIPRSRIIRSGDKGAHYWWIEWGGELDIVHDNERIRDELRSVIFGIWDYIKNSGTFDAETLDLEWVGAVPGKREYRRFLGDHVLTQHDILDQVDFDDQVAFGGWSIDLHPVEGMYAQHAGASQRYSNGIYGIPFRSYYSRNIANMLMAGRDISATHVAFGSSRVMATCAVGGEAAGTGAALAIEMGERPRELSGAHAERLQQVLLRQDASLFGVRNRDPLDRARDGRVSASSSETSLSAATDAAEREFGLDHDLGILVPIDPELRGLDVLVRVTADTTLRASLWTTGKRQNAVPVDRRMETWIAISASDEPQWVQLPLAWRPEEPENVVVVLHADAAVSVVLAQDGVPGVLALTHSPEADGDVNVEFDPDEALVAWPAHPLRGWVPRLEVHPPTAAYDASKAVGGYQRPYGGPQHWASTALGDEPAWLQVEWDSPVVPAEVRLVFDDDVDTELNTLHHHRSPHLVFPQLVRDYVVEGRRDGAWHPLVEVTGNRRRHRIHRLEAADAVDAVRIRVHATNGDRHARIVSLRVYE</sequence>
<dbReference type="GO" id="GO:0046872">
    <property type="term" value="F:metal ion binding"/>
    <property type="evidence" value="ECO:0007669"/>
    <property type="project" value="UniProtKB-KW"/>
</dbReference>
<dbReference type="InterPro" id="IPR039650">
    <property type="entry name" value="HdrA-like"/>
</dbReference>
<evidence type="ECO:0000313" key="6">
    <source>
        <dbReference type="EMBL" id="ANJ27777.1"/>
    </source>
</evidence>
<dbReference type="GO" id="GO:0051539">
    <property type="term" value="F:4 iron, 4 sulfur cluster binding"/>
    <property type="evidence" value="ECO:0007669"/>
    <property type="project" value="UniProtKB-KW"/>
</dbReference>
<evidence type="ECO:0000256" key="4">
    <source>
        <dbReference type="ARBA" id="ARBA00023004"/>
    </source>
</evidence>
<dbReference type="PANTHER" id="PTHR43498:SF1">
    <property type="entry name" value="COB--COM HETERODISULFIDE REDUCTASE IRON-SULFUR SUBUNIT A"/>
    <property type="match status" value="1"/>
</dbReference>
<proteinExistence type="predicted"/>
<accession>A0A191WHT1</accession>
<keyword evidence="1" id="KW-0004">4Fe-4S</keyword>
<protein>
    <submittedName>
        <fullName evidence="6">Pyridine nucleotide-disulfide oxidoreductase</fullName>
    </submittedName>
</protein>
<dbReference type="InterPro" id="IPR036188">
    <property type="entry name" value="FAD/NAD-bd_sf"/>
</dbReference>
<reference evidence="6 7" key="1">
    <citation type="journal article" date="2016" name="Int. J. Syst. Evol. Microbiol.">
        <title>Agromyces aureus sp. nov., isolated from the rhizosphere of Salix caprea L. grown in a heavy-metal-contaminated soil.</title>
        <authorList>
            <person name="Corretto E."/>
            <person name="Antonielli L."/>
            <person name="Sessitsch A."/>
            <person name="Compant S."/>
            <person name="Gorfer M."/>
            <person name="Kuffner M."/>
            <person name="Brader G."/>
        </authorList>
    </citation>
    <scope>NUCLEOTIDE SEQUENCE [LARGE SCALE GENOMIC DNA]</scope>
    <source>
        <strain evidence="6 7">AR33</strain>
    </source>
</reference>
<dbReference type="Gene3D" id="2.60.120.260">
    <property type="entry name" value="Galactose-binding domain-like"/>
    <property type="match status" value="1"/>
</dbReference>
<keyword evidence="5" id="KW-0411">Iron-sulfur</keyword>
<keyword evidence="2" id="KW-0479">Metal-binding</keyword>
<evidence type="ECO:0000256" key="3">
    <source>
        <dbReference type="ARBA" id="ARBA00023002"/>
    </source>
</evidence>